<evidence type="ECO:0000313" key="3">
    <source>
        <dbReference type="Proteomes" id="UP001055102"/>
    </source>
</evidence>
<gene>
    <name evidence="2" type="ORF">AOPFMNJM_0325</name>
</gene>
<name>A0ABQ4ST51_9HYPH</name>
<comment type="caution">
    <text evidence="2">The sequence shown here is derived from an EMBL/GenBank/DDBJ whole genome shotgun (WGS) entry which is preliminary data.</text>
</comment>
<dbReference type="RefSeq" id="WP_238273755.1">
    <property type="nucleotide sequence ID" value="NZ_BPQR01000004.1"/>
</dbReference>
<accession>A0ABQ4ST51</accession>
<feature type="transmembrane region" description="Helical" evidence="1">
    <location>
        <begin position="174"/>
        <end position="194"/>
    </location>
</feature>
<dbReference type="Proteomes" id="UP001055102">
    <property type="component" value="Unassembled WGS sequence"/>
</dbReference>
<feature type="transmembrane region" description="Helical" evidence="1">
    <location>
        <begin position="149"/>
        <end position="168"/>
    </location>
</feature>
<reference evidence="2" key="1">
    <citation type="journal article" date="2021" name="Front. Microbiol.">
        <title>Comprehensive Comparative Genomics and Phenotyping of Methylobacterium Species.</title>
        <authorList>
            <person name="Alessa O."/>
            <person name="Ogura Y."/>
            <person name="Fujitani Y."/>
            <person name="Takami H."/>
            <person name="Hayashi T."/>
            <person name="Sahin N."/>
            <person name="Tani A."/>
        </authorList>
    </citation>
    <scope>NUCLEOTIDE SEQUENCE</scope>
    <source>
        <strain evidence="2">LMG 23639</strain>
    </source>
</reference>
<evidence type="ECO:0000256" key="1">
    <source>
        <dbReference type="SAM" id="Phobius"/>
    </source>
</evidence>
<proteinExistence type="predicted"/>
<evidence type="ECO:0000313" key="2">
    <source>
        <dbReference type="EMBL" id="GJE05030.1"/>
    </source>
</evidence>
<feature type="transmembrane region" description="Helical" evidence="1">
    <location>
        <begin position="101"/>
        <end position="118"/>
    </location>
</feature>
<protein>
    <submittedName>
        <fullName evidence="2">Uncharacterized protein</fullName>
    </submittedName>
</protein>
<keyword evidence="1" id="KW-0472">Membrane</keyword>
<dbReference type="EMBL" id="BPQR01000004">
    <property type="protein sequence ID" value="GJE05030.1"/>
    <property type="molecule type" value="Genomic_DNA"/>
</dbReference>
<keyword evidence="1" id="KW-1133">Transmembrane helix</keyword>
<organism evidence="2 3">
    <name type="scientific">Methylobacterium jeotgali</name>
    <dbReference type="NCBI Taxonomy" id="381630"/>
    <lineage>
        <taxon>Bacteria</taxon>
        <taxon>Pseudomonadati</taxon>
        <taxon>Pseudomonadota</taxon>
        <taxon>Alphaproteobacteria</taxon>
        <taxon>Hyphomicrobiales</taxon>
        <taxon>Methylobacteriaceae</taxon>
        <taxon>Methylobacterium</taxon>
    </lineage>
</organism>
<reference evidence="2" key="2">
    <citation type="submission" date="2021-08" db="EMBL/GenBank/DDBJ databases">
        <authorList>
            <person name="Tani A."/>
            <person name="Ola A."/>
            <person name="Ogura Y."/>
            <person name="Katsura K."/>
            <person name="Hayashi T."/>
        </authorList>
    </citation>
    <scope>NUCLEOTIDE SEQUENCE</scope>
    <source>
        <strain evidence="2">LMG 23639</strain>
    </source>
</reference>
<sequence length="204" mass="21487">MRDLDRALADIGAIRQQLAAGTAFQGYGPTAIALTGGLALATAAAQKIWLGEAPDPLAFFAGWIGTACVAVLAVGSEMLWRSRRHHSGLADELLYGAVERFLPAGVAGALLGVVLLRFAPDLLWTLPGLWQLLVSLGLFASLNTLPATVRWAAAWYFVAGLVTLALAAETRALSPWLMGLPFAGGQLLLAALLYRAERGEADHA</sequence>
<keyword evidence="1" id="KW-0812">Transmembrane</keyword>
<feature type="transmembrane region" description="Helical" evidence="1">
    <location>
        <begin position="57"/>
        <end position="80"/>
    </location>
</feature>
<keyword evidence="3" id="KW-1185">Reference proteome</keyword>
<feature type="transmembrane region" description="Helical" evidence="1">
    <location>
        <begin position="124"/>
        <end position="142"/>
    </location>
</feature>